<gene>
    <name evidence="1" type="ORF">PsorP6_000759</name>
</gene>
<dbReference type="Proteomes" id="UP001163321">
    <property type="component" value="Chromosome 1"/>
</dbReference>
<accession>A0ACC0WS37</accession>
<comment type="caution">
    <text evidence="1">The sequence shown here is derived from an EMBL/GenBank/DDBJ whole genome shotgun (WGS) entry which is preliminary data.</text>
</comment>
<sequence>MLANSNEFPNIHHEIGRWDIWSPLQALQPTTLSRGDQTMKIPTFSAFNLMCRIPGIPTNEIGGDKAMKIHMFVSYNSMIKNGGD</sequence>
<name>A0ACC0WS37_9STRA</name>
<keyword evidence="2" id="KW-1185">Reference proteome</keyword>
<protein>
    <submittedName>
        <fullName evidence="1">Uncharacterized protein</fullName>
    </submittedName>
</protein>
<dbReference type="EMBL" id="CM047580">
    <property type="protein sequence ID" value="KAI9921713.1"/>
    <property type="molecule type" value="Genomic_DNA"/>
</dbReference>
<evidence type="ECO:0000313" key="1">
    <source>
        <dbReference type="EMBL" id="KAI9921713.1"/>
    </source>
</evidence>
<organism evidence="1 2">
    <name type="scientific">Peronosclerospora sorghi</name>
    <dbReference type="NCBI Taxonomy" id="230839"/>
    <lineage>
        <taxon>Eukaryota</taxon>
        <taxon>Sar</taxon>
        <taxon>Stramenopiles</taxon>
        <taxon>Oomycota</taxon>
        <taxon>Peronosporomycetes</taxon>
        <taxon>Peronosporales</taxon>
        <taxon>Peronosporaceae</taxon>
        <taxon>Peronosclerospora</taxon>
    </lineage>
</organism>
<proteinExistence type="predicted"/>
<reference evidence="1 2" key="1">
    <citation type="journal article" date="2022" name="bioRxiv">
        <title>The genome of the oomycete Peronosclerospora sorghi, a cosmopolitan pathogen of maize and sorghum, is inflated with dispersed pseudogenes.</title>
        <authorList>
            <person name="Fletcher K."/>
            <person name="Martin F."/>
            <person name="Isakeit T."/>
            <person name="Cavanaugh K."/>
            <person name="Magill C."/>
            <person name="Michelmore R."/>
        </authorList>
    </citation>
    <scope>NUCLEOTIDE SEQUENCE [LARGE SCALE GENOMIC DNA]</scope>
    <source>
        <strain evidence="1">P6</strain>
    </source>
</reference>
<evidence type="ECO:0000313" key="2">
    <source>
        <dbReference type="Proteomes" id="UP001163321"/>
    </source>
</evidence>